<protein>
    <submittedName>
        <fullName evidence="2">Antibiotic biosynthesis monooxygenase (ABM) superfamily enzyme</fullName>
    </submittedName>
</protein>
<dbReference type="RefSeq" id="WP_183788698.1">
    <property type="nucleotide sequence ID" value="NZ_JACIDU010000001.1"/>
</dbReference>
<dbReference type="AlphaFoldDB" id="A0A7W6JYA1"/>
<feature type="transmembrane region" description="Helical" evidence="1">
    <location>
        <begin position="16"/>
        <end position="36"/>
    </location>
</feature>
<feature type="transmembrane region" description="Helical" evidence="1">
    <location>
        <begin position="48"/>
        <end position="67"/>
    </location>
</feature>
<evidence type="ECO:0000256" key="1">
    <source>
        <dbReference type="SAM" id="Phobius"/>
    </source>
</evidence>
<keyword evidence="1" id="KW-0472">Membrane</keyword>
<organism evidence="2 3">
    <name type="scientific">Allorhizobium borbori</name>
    <dbReference type="NCBI Taxonomy" id="485907"/>
    <lineage>
        <taxon>Bacteria</taxon>
        <taxon>Pseudomonadati</taxon>
        <taxon>Pseudomonadota</taxon>
        <taxon>Alphaproteobacteria</taxon>
        <taxon>Hyphomicrobiales</taxon>
        <taxon>Rhizobiaceae</taxon>
        <taxon>Rhizobium/Agrobacterium group</taxon>
        <taxon>Allorhizobium</taxon>
    </lineage>
</organism>
<gene>
    <name evidence="2" type="ORF">GGQ66_000316</name>
</gene>
<keyword evidence="3" id="KW-1185">Reference proteome</keyword>
<comment type="caution">
    <text evidence="2">The sequence shown here is derived from an EMBL/GenBank/DDBJ whole genome shotgun (WGS) entry which is preliminary data.</text>
</comment>
<name>A0A7W6JYA1_9HYPH</name>
<dbReference type="EMBL" id="JACIDU010000001">
    <property type="protein sequence ID" value="MBB4101800.1"/>
    <property type="molecule type" value="Genomic_DNA"/>
</dbReference>
<evidence type="ECO:0000313" key="3">
    <source>
        <dbReference type="Proteomes" id="UP000584824"/>
    </source>
</evidence>
<keyword evidence="1" id="KW-0812">Transmembrane</keyword>
<keyword evidence="2" id="KW-0560">Oxidoreductase</keyword>
<evidence type="ECO:0000313" key="2">
    <source>
        <dbReference type="EMBL" id="MBB4101800.1"/>
    </source>
</evidence>
<dbReference type="Proteomes" id="UP000584824">
    <property type="component" value="Unassembled WGS sequence"/>
</dbReference>
<keyword evidence="2" id="KW-0503">Monooxygenase</keyword>
<proteinExistence type="predicted"/>
<accession>A0A7W6JYA1</accession>
<reference evidence="2 3" key="1">
    <citation type="submission" date="2020-08" db="EMBL/GenBank/DDBJ databases">
        <title>Genomic Encyclopedia of Type Strains, Phase IV (KMG-IV): sequencing the most valuable type-strain genomes for metagenomic binning, comparative biology and taxonomic classification.</title>
        <authorList>
            <person name="Goeker M."/>
        </authorList>
    </citation>
    <scope>NUCLEOTIDE SEQUENCE [LARGE SCALE GENOMIC DNA]</scope>
    <source>
        <strain evidence="2 3">DSM 26385</strain>
    </source>
</reference>
<sequence>MSNPSAPIRRLSKPHLALAMLLPVYPLITVLLYIVMPLTEGWAIWQRTLLIAPIMIISIVFFVAPMVQKHFASFIMRPA</sequence>
<dbReference type="GO" id="GO:0004497">
    <property type="term" value="F:monooxygenase activity"/>
    <property type="evidence" value="ECO:0007669"/>
    <property type="project" value="UniProtKB-KW"/>
</dbReference>
<keyword evidence="1" id="KW-1133">Transmembrane helix</keyword>